<evidence type="ECO:0000313" key="2">
    <source>
        <dbReference type="EMBL" id="KAK6154068.1"/>
    </source>
</evidence>
<dbReference type="PANTHER" id="PTHR33116">
    <property type="entry name" value="REVERSE TRANSCRIPTASE ZINC-BINDING DOMAIN-CONTAINING PROTEIN-RELATED-RELATED"/>
    <property type="match status" value="1"/>
</dbReference>
<dbReference type="PROSITE" id="PS50878">
    <property type="entry name" value="RT_POL"/>
    <property type="match status" value="1"/>
</dbReference>
<dbReference type="InterPro" id="IPR000477">
    <property type="entry name" value="RT_dom"/>
</dbReference>
<organism evidence="2 3">
    <name type="scientific">Rehmannia glutinosa</name>
    <name type="common">Chinese foxglove</name>
    <dbReference type="NCBI Taxonomy" id="99300"/>
    <lineage>
        <taxon>Eukaryota</taxon>
        <taxon>Viridiplantae</taxon>
        <taxon>Streptophyta</taxon>
        <taxon>Embryophyta</taxon>
        <taxon>Tracheophyta</taxon>
        <taxon>Spermatophyta</taxon>
        <taxon>Magnoliopsida</taxon>
        <taxon>eudicotyledons</taxon>
        <taxon>Gunneridae</taxon>
        <taxon>Pentapetalae</taxon>
        <taxon>asterids</taxon>
        <taxon>lamiids</taxon>
        <taxon>Lamiales</taxon>
        <taxon>Orobanchaceae</taxon>
        <taxon>Rehmannieae</taxon>
        <taxon>Rehmannia</taxon>
    </lineage>
</organism>
<proteinExistence type="predicted"/>
<comment type="caution">
    <text evidence="2">The sequence shown here is derived from an EMBL/GenBank/DDBJ whole genome shotgun (WGS) entry which is preliminary data.</text>
</comment>
<dbReference type="Proteomes" id="UP001318860">
    <property type="component" value="Unassembled WGS sequence"/>
</dbReference>
<accession>A0ABR0X447</accession>
<protein>
    <recommendedName>
        <fullName evidence="1">Reverse transcriptase domain-containing protein</fullName>
    </recommendedName>
</protein>
<sequence>MHPYKSPGPDGMSPIFFQNQVGSVIPQRGIRQGDPISPYIFIICVEVFSCILQDLQAAGKIHGIKINRHAPSISHLFFADDTLLFGHATVEEAQHLKFAIDLFEKASGQRLNHDKSGVLFSPNTDPALASQIANILGIPIVESHGKYLGLPSIIGKNKRDIFACIQDRVWKRVSGWKEKTLSQSGRDILIKTIIQAIPTYAMSCFRVPDVILDKIQAMAANYFWSGSADGKKFHWLAWNKLAHKKDRGGSISPSSPSILRSLRSKPGDFSLGLILFLPTSFV</sequence>
<name>A0ABR0X447_REHGL</name>
<reference evidence="2 3" key="1">
    <citation type="journal article" date="2021" name="Comput. Struct. Biotechnol. J.">
        <title>De novo genome assembly of the potent medicinal plant Rehmannia glutinosa using nanopore technology.</title>
        <authorList>
            <person name="Ma L."/>
            <person name="Dong C."/>
            <person name="Song C."/>
            <person name="Wang X."/>
            <person name="Zheng X."/>
            <person name="Niu Y."/>
            <person name="Chen S."/>
            <person name="Feng W."/>
        </authorList>
    </citation>
    <scope>NUCLEOTIDE SEQUENCE [LARGE SCALE GENOMIC DNA]</scope>
    <source>
        <strain evidence="2">DH-2019</strain>
    </source>
</reference>
<evidence type="ECO:0000313" key="3">
    <source>
        <dbReference type="Proteomes" id="UP001318860"/>
    </source>
</evidence>
<feature type="domain" description="Reverse transcriptase" evidence="1">
    <location>
        <begin position="1"/>
        <end position="140"/>
    </location>
</feature>
<dbReference type="PANTHER" id="PTHR33116:SF86">
    <property type="entry name" value="REVERSE TRANSCRIPTASE DOMAIN-CONTAINING PROTEIN"/>
    <property type="match status" value="1"/>
</dbReference>
<dbReference type="Pfam" id="PF00078">
    <property type="entry name" value="RVT_1"/>
    <property type="match status" value="1"/>
</dbReference>
<keyword evidence="3" id="KW-1185">Reference proteome</keyword>
<evidence type="ECO:0000259" key="1">
    <source>
        <dbReference type="PROSITE" id="PS50878"/>
    </source>
</evidence>
<gene>
    <name evidence="2" type="ORF">DH2020_013707</name>
</gene>
<dbReference type="EMBL" id="JABTTQ020000006">
    <property type="protein sequence ID" value="KAK6154068.1"/>
    <property type="molecule type" value="Genomic_DNA"/>
</dbReference>